<sequence>MLEKIGLPPKPSLRGYNWVADASHCQGCSTQFTFINRKHHCRRCGGLFCNSCTQLRMVLRGQGDSPVRICEPCKKLEEAARFKMRHGHKAKAGKDGSKLASNKEDEILNQILANEDMLSGPQLTGSASCSNVKETSTANGGDIGRSISFDQPAQALAEVVSATPEDLRQQALVEKKRYRTLKAGGKSEEALRFFKQGKDLERQAGALELSMKKRRRMVSSSSSMNEIQQIKDDSTSTGENNKLPIRKSKEKDDLASELKELGCSDVDLLDGERGQAVMSSEGEFSSLLEEISQNPSTEKGVVGTDKSKVIAHKKLALELKRGGKLAEAKEELKRAKILERKIEEEEFLGEAKDSDDELSALICSMDDNKHDDFSAQFKHNINFDFDNLVGITDDVGVDGIFEVKAEDMGDPEIALALKSLGWTEDPTYSEDSGIEVVPIKRESLLTEIQSLKREALNQKKVGNTREALALLKKAKVLEMELQSSDSHGTDSMGQEYAELQKVSISQSADRPFIPIKVGVENVNDRKDTG</sequence>
<dbReference type="OrthoDB" id="660555at2759"/>
<dbReference type="EMBL" id="CACTIH010003614">
    <property type="protein sequence ID" value="CAA2977936.1"/>
    <property type="molecule type" value="Genomic_DNA"/>
</dbReference>
<dbReference type="Proteomes" id="UP000594638">
    <property type="component" value="Unassembled WGS sequence"/>
</dbReference>
<feature type="region of interest" description="Disordered" evidence="5">
    <location>
        <begin position="213"/>
        <end position="251"/>
    </location>
</feature>
<evidence type="ECO:0000256" key="4">
    <source>
        <dbReference type="PROSITE-ProRule" id="PRU00091"/>
    </source>
</evidence>
<keyword evidence="3" id="KW-0862">Zinc</keyword>
<dbReference type="SMART" id="SM00064">
    <property type="entry name" value="FYVE"/>
    <property type="match status" value="1"/>
</dbReference>
<proteinExistence type="predicted"/>
<organism evidence="7 8">
    <name type="scientific">Olea europaea subsp. europaea</name>
    <dbReference type="NCBI Taxonomy" id="158383"/>
    <lineage>
        <taxon>Eukaryota</taxon>
        <taxon>Viridiplantae</taxon>
        <taxon>Streptophyta</taxon>
        <taxon>Embryophyta</taxon>
        <taxon>Tracheophyta</taxon>
        <taxon>Spermatophyta</taxon>
        <taxon>Magnoliopsida</taxon>
        <taxon>eudicotyledons</taxon>
        <taxon>Gunneridae</taxon>
        <taxon>Pentapetalae</taxon>
        <taxon>asterids</taxon>
        <taxon>lamiids</taxon>
        <taxon>Lamiales</taxon>
        <taxon>Oleaceae</taxon>
        <taxon>Oleeae</taxon>
        <taxon>Olea</taxon>
    </lineage>
</organism>
<dbReference type="Gramene" id="OE9A090131T1">
    <property type="protein sequence ID" value="OE9A090131C1"/>
    <property type="gene ID" value="OE9A090131"/>
</dbReference>
<dbReference type="Pfam" id="PF01363">
    <property type="entry name" value="FYVE"/>
    <property type="match status" value="1"/>
</dbReference>
<protein>
    <submittedName>
        <fullName evidence="7">Nucleo TPR</fullName>
    </submittedName>
</protein>
<evidence type="ECO:0000259" key="6">
    <source>
        <dbReference type="PROSITE" id="PS50178"/>
    </source>
</evidence>
<keyword evidence="1" id="KW-0479">Metal-binding</keyword>
<name>A0A8S0RED6_OLEEU</name>
<gene>
    <name evidence="7" type="ORF">OLEA9_A090131</name>
</gene>
<accession>A0A8S0RED6</accession>
<evidence type="ECO:0000313" key="8">
    <source>
        <dbReference type="Proteomes" id="UP000594638"/>
    </source>
</evidence>
<evidence type="ECO:0000313" key="7">
    <source>
        <dbReference type="EMBL" id="CAA2977936.1"/>
    </source>
</evidence>
<dbReference type="SUPFAM" id="SSF57903">
    <property type="entry name" value="FYVE/PHD zinc finger"/>
    <property type="match status" value="1"/>
</dbReference>
<evidence type="ECO:0000256" key="3">
    <source>
        <dbReference type="ARBA" id="ARBA00022833"/>
    </source>
</evidence>
<comment type="caution">
    <text evidence="7">The sequence shown here is derived from an EMBL/GenBank/DDBJ whole genome shotgun (WGS) entry which is preliminary data.</text>
</comment>
<dbReference type="PROSITE" id="PS50178">
    <property type="entry name" value="ZF_FYVE"/>
    <property type="match status" value="1"/>
</dbReference>
<dbReference type="InterPro" id="IPR011011">
    <property type="entry name" value="Znf_FYVE_PHD"/>
</dbReference>
<dbReference type="GO" id="GO:0008270">
    <property type="term" value="F:zinc ion binding"/>
    <property type="evidence" value="ECO:0007669"/>
    <property type="project" value="UniProtKB-KW"/>
</dbReference>
<dbReference type="AlphaFoldDB" id="A0A8S0RED6"/>
<feature type="domain" description="FYVE-type" evidence="6">
    <location>
        <begin position="19"/>
        <end position="78"/>
    </location>
</feature>
<dbReference type="InterPro" id="IPR000306">
    <property type="entry name" value="Znf_FYVE"/>
</dbReference>
<dbReference type="InterPro" id="IPR017455">
    <property type="entry name" value="Znf_FYVE-rel"/>
</dbReference>
<evidence type="ECO:0000256" key="1">
    <source>
        <dbReference type="ARBA" id="ARBA00022723"/>
    </source>
</evidence>
<dbReference type="PANTHER" id="PTHR47553">
    <property type="entry name" value="MYOSIN-11"/>
    <property type="match status" value="1"/>
</dbReference>
<dbReference type="Gene3D" id="3.30.40.10">
    <property type="entry name" value="Zinc/RING finger domain, C3HC4 (zinc finger)"/>
    <property type="match status" value="1"/>
</dbReference>
<evidence type="ECO:0000256" key="2">
    <source>
        <dbReference type="ARBA" id="ARBA00022771"/>
    </source>
</evidence>
<reference evidence="7 8" key="1">
    <citation type="submission" date="2019-12" db="EMBL/GenBank/DDBJ databases">
        <authorList>
            <person name="Alioto T."/>
            <person name="Alioto T."/>
            <person name="Gomez Garrido J."/>
        </authorList>
    </citation>
    <scope>NUCLEOTIDE SEQUENCE [LARGE SCALE GENOMIC DNA]</scope>
</reference>
<dbReference type="InterPro" id="IPR013083">
    <property type="entry name" value="Znf_RING/FYVE/PHD"/>
</dbReference>
<keyword evidence="2 4" id="KW-0863">Zinc-finger</keyword>
<dbReference type="PANTHER" id="PTHR47553:SF1">
    <property type="entry name" value="RING_FYVE_PHD ZINC FINGER SUPERFAMILY PROTEIN"/>
    <property type="match status" value="1"/>
</dbReference>
<keyword evidence="8" id="KW-1185">Reference proteome</keyword>
<evidence type="ECO:0000256" key="5">
    <source>
        <dbReference type="SAM" id="MobiDB-lite"/>
    </source>
</evidence>